<accession>A0A316HVJ7</accession>
<dbReference type="Proteomes" id="UP000246005">
    <property type="component" value="Unassembled WGS sequence"/>
</dbReference>
<name>A0A316HVJ7_9PSEU</name>
<evidence type="ECO:0000256" key="2">
    <source>
        <dbReference type="SAM" id="MobiDB-lite"/>
    </source>
</evidence>
<protein>
    <submittedName>
        <fullName evidence="3">YbaB/EbfC DNA-binding family protein</fullName>
    </submittedName>
</protein>
<dbReference type="AlphaFoldDB" id="A0A316HVJ7"/>
<proteinExistence type="predicted"/>
<sequence>MCEGDSVDDHRAQVEELLADYRRSREQLASVQRELAAVSGQASSLDGTVTALVGAGGQLKALELSELAYRRHRPEQLAELIVRTVAAAAASAAEDTYKTLSTVLPASTDPAALVAGTADLRPAEYAPDDTETVDLGRQPARRRVDDDEDNEQRESWLDSELIDRRVR</sequence>
<dbReference type="GO" id="GO:0003677">
    <property type="term" value="F:DNA binding"/>
    <property type="evidence" value="ECO:0007669"/>
    <property type="project" value="UniProtKB-KW"/>
</dbReference>
<dbReference type="Pfam" id="PF02575">
    <property type="entry name" value="YbaB_DNA_bd"/>
    <property type="match status" value="1"/>
</dbReference>
<evidence type="ECO:0000313" key="3">
    <source>
        <dbReference type="EMBL" id="PWK84125.1"/>
    </source>
</evidence>
<reference evidence="3 4" key="1">
    <citation type="submission" date="2018-05" db="EMBL/GenBank/DDBJ databases">
        <title>Genomic Encyclopedia of Type Strains, Phase IV (KMG-IV): sequencing the most valuable type-strain genomes for metagenomic binning, comparative biology and taxonomic classification.</title>
        <authorList>
            <person name="Goeker M."/>
        </authorList>
    </citation>
    <scope>NUCLEOTIDE SEQUENCE [LARGE SCALE GENOMIC DNA]</scope>
    <source>
        <strain evidence="3 4">DSM 45480</strain>
    </source>
</reference>
<feature type="compositionally biased region" description="Basic and acidic residues" evidence="2">
    <location>
        <begin position="152"/>
        <end position="167"/>
    </location>
</feature>
<dbReference type="EMBL" id="QGHB01000009">
    <property type="protein sequence ID" value="PWK84125.1"/>
    <property type="molecule type" value="Genomic_DNA"/>
</dbReference>
<dbReference type="SUPFAM" id="SSF82607">
    <property type="entry name" value="YbaB-like"/>
    <property type="match status" value="1"/>
</dbReference>
<feature type="coiled-coil region" evidence="1">
    <location>
        <begin position="7"/>
        <end position="41"/>
    </location>
</feature>
<keyword evidence="1" id="KW-0175">Coiled coil</keyword>
<dbReference type="InterPro" id="IPR004401">
    <property type="entry name" value="YbaB/EbfC"/>
</dbReference>
<organism evidence="3 4">
    <name type="scientific">Lentzea atacamensis</name>
    <dbReference type="NCBI Taxonomy" id="531938"/>
    <lineage>
        <taxon>Bacteria</taxon>
        <taxon>Bacillati</taxon>
        <taxon>Actinomycetota</taxon>
        <taxon>Actinomycetes</taxon>
        <taxon>Pseudonocardiales</taxon>
        <taxon>Pseudonocardiaceae</taxon>
        <taxon>Lentzea</taxon>
    </lineage>
</organism>
<evidence type="ECO:0000313" key="4">
    <source>
        <dbReference type="Proteomes" id="UP000246005"/>
    </source>
</evidence>
<feature type="region of interest" description="Disordered" evidence="2">
    <location>
        <begin position="124"/>
        <end position="167"/>
    </location>
</feature>
<keyword evidence="3" id="KW-0238">DNA-binding</keyword>
<dbReference type="InterPro" id="IPR036894">
    <property type="entry name" value="YbaB-like_sf"/>
</dbReference>
<comment type="caution">
    <text evidence="3">The sequence shown here is derived from an EMBL/GenBank/DDBJ whole genome shotgun (WGS) entry which is preliminary data.</text>
</comment>
<dbReference type="Gene3D" id="3.30.1310.10">
    <property type="entry name" value="Nucleoid-associated protein YbaB-like domain"/>
    <property type="match status" value="1"/>
</dbReference>
<evidence type="ECO:0000256" key="1">
    <source>
        <dbReference type="SAM" id="Coils"/>
    </source>
</evidence>
<gene>
    <name evidence="3" type="ORF">C8D88_109210</name>
</gene>